<organism evidence="2">
    <name type="scientific">candidate division TA06 bacterium ADurb.Bin417</name>
    <dbReference type="NCBI Taxonomy" id="1852828"/>
    <lineage>
        <taxon>Bacteria</taxon>
        <taxon>Bacteria division TA06</taxon>
    </lineage>
</organism>
<dbReference type="SUPFAM" id="SSF51445">
    <property type="entry name" value="(Trans)glycosidases"/>
    <property type="match status" value="1"/>
</dbReference>
<dbReference type="EMBL" id="MWAK01000124">
    <property type="protein sequence ID" value="OPZ92169.1"/>
    <property type="molecule type" value="Genomic_DNA"/>
</dbReference>
<gene>
    <name evidence="2" type="ORF">BWY73_00910</name>
</gene>
<dbReference type="InterPro" id="IPR032260">
    <property type="entry name" value="DUF5060"/>
</dbReference>
<accession>A0A1V5MG46</accession>
<dbReference type="Proteomes" id="UP000485484">
    <property type="component" value="Unassembled WGS sequence"/>
</dbReference>
<sequence length="687" mass="79508">MRTLDWGSFGRLSFTVSVPAKAPGPVTFICYLKDRDWNWFQSSLFSLAAGQSRRITLDLSSESVDWQGYAHLKSWDAILRRQLQEIGFKFYWPAAGTGRVILSGIEPETAAAPAELCLYNFRENTRRLELYARFETAFEIPLFFDNPFDPAEVDIQGVFSAPSGRQVSVPAFIYQDFVRHLDQEEGERLAPYGKTEWRLRFTPQETGRYTYRITLKTAGRSQEFPGGEFEVTPSNRPGFLRWDKQDPRWLALDNGEFFYPIGHTLRSPDDQREAYRYEFKQTKGWGTFLYDDYFREMARHDENYVRLWMSAWWAGLEWTPAYAPHYDGLGRYSLENAWRQDLVLERAEETGIYAILTLINHGQYSAGSDREWWDNPHNVVNGGFLKSPEEFFTDPLAREYFKRRLRYLVARWGSSTSIAFWELWNEVDLTGYYDSARVKGWHQAVVPYLREIDPWDHLVTTHYCRQNADPLVWVIPEIESIVGNAYSGTVVDAMKDFFLKRVQFAKPVMLNEYGVGGNRTALEDNLHAGIWTSSVLPMFGTALFWEWPFIHNFGLYTHYQALARFWKGEDRRGQHLQVSDASLRLPTGSSLTLGVVGMQSEDRAFLWVYDGQKYNGKRGTPNPERFEGVGVEVRALQAGRYRVEYWDTLKGELRQFSEGTVASDGLLPLVLPVFQGDLAVKVKRVQS</sequence>
<dbReference type="InterPro" id="IPR017853">
    <property type="entry name" value="GH"/>
</dbReference>
<name>A0A1V5MG46_UNCT6</name>
<dbReference type="GO" id="GO:0016985">
    <property type="term" value="F:mannan endo-1,4-beta-mannosidase activity"/>
    <property type="evidence" value="ECO:0007669"/>
    <property type="project" value="TreeGrafter"/>
</dbReference>
<dbReference type="Gene3D" id="3.20.20.80">
    <property type="entry name" value="Glycosidases"/>
    <property type="match status" value="1"/>
</dbReference>
<dbReference type="InterPro" id="IPR045053">
    <property type="entry name" value="MAN-like"/>
</dbReference>
<proteinExistence type="predicted"/>
<dbReference type="PANTHER" id="PTHR31451">
    <property type="match status" value="1"/>
</dbReference>
<dbReference type="Gene3D" id="2.60.40.10">
    <property type="entry name" value="Immunoglobulins"/>
    <property type="match status" value="1"/>
</dbReference>
<feature type="domain" description="DUF5060" evidence="1">
    <location>
        <begin position="128"/>
        <end position="215"/>
    </location>
</feature>
<dbReference type="AlphaFoldDB" id="A0A1V5MG46"/>
<evidence type="ECO:0000313" key="2">
    <source>
        <dbReference type="EMBL" id="OPZ92169.1"/>
    </source>
</evidence>
<comment type="caution">
    <text evidence="2">The sequence shown here is derived from an EMBL/GenBank/DDBJ whole genome shotgun (WGS) entry which is preliminary data.</text>
</comment>
<dbReference type="PANTHER" id="PTHR31451:SF39">
    <property type="entry name" value="MANNAN ENDO-1,4-BETA-MANNOSIDASE 1"/>
    <property type="match status" value="1"/>
</dbReference>
<reference evidence="2" key="1">
    <citation type="submission" date="2017-02" db="EMBL/GenBank/DDBJ databases">
        <title>Delving into the versatile metabolic prowess of the omnipresent phylum Bacteroidetes.</title>
        <authorList>
            <person name="Nobu M.K."/>
            <person name="Mei R."/>
            <person name="Narihiro T."/>
            <person name="Kuroda K."/>
            <person name="Liu W.-T."/>
        </authorList>
    </citation>
    <scope>NUCLEOTIDE SEQUENCE</scope>
    <source>
        <strain evidence="2">ADurb.Bin417</strain>
    </source>
</reference>
<evidence type="ECO:0000259" key="1">
    <source>
        <dbReference type="Pfam" id="PF16586"/>
    </source>
</evidence>
<dbReference type="InterPro" id="IPR013783">
    <property type="entry name" value="Ig-like_fold"/>
</dbReference>
<dbReference type="Gene3D" id="2.60.120.260">
    <property type="entry name" value="Galactose-binding domain-like"/>
    <property type="match status" value="1"/>
</dbReference>
<dbReference type="GO" id="GO:0005576">
    <property type="term" value="C:extracellular region"/>
    <property type="evidence" value="ECO:0007669"/>
    <property type="project" value="UniProtKB-SubCell"/>
</dbReference>
<dbReference type="Pfam" id="PF16586">
    <property type="entry name" value="DUF5060"/>
    <property type="match status" value="1"/>
</dbReference>
<protein>
    <recommendedName>
        <fullName evidence="1">DUF5060 domain-containing protein</fullName>
    </recommendedName>
</protein>